<evidence type="ECO:0000313" key="3">
    <source>
        <dbReference type="Proteomes" id="UP000585437"/>
    </source>
</evidence>
<feature type="signal peptide" evidence="1">
    <location>
        <begin position="1"/>
        <end position="25"/>
    </location>
</feature>
<dbReference type="Proteomes" id="UP000585437">
    <property type="component" value="Unassembled WGS sequence"/>
</dbReference>
<protein>
    <submittedName>
        <fullName evidence="2">Uncharacterized protein</fullName>
    </submittedName>
</protein>
<name>A0A7X0MSD8_9HYPH</name>
<dbReference type="AlphaFoldDB" id="A0A7X0MSD8"/>
<accession>A0A7X0MSD8</accession>
<comment type="caution">
    <text evidence="2">The sequence shown here is derived from an EMBL/GenBank/DDBJ whole genome shotgun (WGS) entry which is preliminary data.</text>
</comment>
<keyword evidence="1" id="KW-0732">Signal</keyword>
<gene>
    <name evidence="2" type="ORF">F4695_003266</name>
</gene>
<feature type="chain" id="PRO_5031549225" evidence="1">
    <location>
        <begin position="26"/>
        <end position="79"/>
    </location>
</feature>
<evidence type="ECO:0000313" key="2">
    <source>
        <dbReference type="EMBL" id="MBB6509882.1"/>
    </source>
</evidence>
<reference evidence="2 3" key="1">
    <citation type="submission" date="2020-08" db="EMBL/GenBank/DDBJ databases">
        <title>The Agave Microbiome: Exploring the role of microbial communities in plant adaptations to desert environments.</title>
        <authorList>
            <person name="Partida-Martinez L.P."/>
        </authorList>
    </citation>
    <scope>NUCLEOTIDE SEQUENCE [LARGE SCALE GENOMIC DNA]</scope>
    <source>
        <strain evidence="2 3">AS3.12</strain>
    </source>
</reference>
<organism evidence="2 3">
    <name type="scientific">Rhizobium soli</name>
    <dbReference type="NCBI Taxonomy" id="424798"/>
    <lineage>
        <taxon>Bacteria</taxon>
        <taxon>Pseudomonadati</taxon>
        <taxon>Pseudomonadota</taxon>
        <taxon>Alphaproteobacteria</taxon>
        <taxon>Hyphomicrobiales</taxon>
        <taxon>Rhizobiaceae</taxon>
        <taxon>Rhizobium/Agrobacterium group</taxon>
        <taxon>Rhizobium</taxon>
    </lineage>
</organism>
<dbReference type="EMBL" id="JACHBU010000006">
    <property type="protein sequence ID" value="MBB6509882.1"/>
    <property type="molecule type" value="Genomic_DNA"/>
</dbReference>
<sequence>MAALHVISKLTIATLLLAASLGASAYAADIIQRSRYNETQPNTHLVRSSYVTEECELLEITYREPRQIEIVRVCYPPIF</sequence>
<proteinExistence type="predicted"/>
<evidence type="ECO:0000256" key="1">
    <source>
        <dbReference type="SAM" id="SignalP"/>
    </source>
</evidence>
<keyword evidence="3" id="KW-1185">Reference proteome</keyword>